<proteinExistence type="predicted"/>
<dbReference type="EMBL" id="CP015878">
    <property type="protein sequence ID" value="ANI16190.1"/>
    <property type="molecule type" value="Genomic_DNA"/>
</dbReference>
<protein>
    <submittedName>
        <fullName evidence="1">Uncharacterized protein</fullName>
    </submittedName>
</protein>
<reference evidence="1 2" key="1">
    <citation type="submission" date="2016-05" db="EMBL/GenBank/DDBJ databases">
        <title>Genome Sequence of Pseudomonas citronellolis Strain SJTE-3, an Estrogens and Persistent Organic Pollutants degradation strain.</title>
        <authorList>
            <person name="Liang R."/>
        </authorList>
    </citation>
    <scope>NUCLEOTIDE SEQUENCE [LARGE SCALE GENOMIC DNA]</scope>
    <source>
        <strain evidence="1 2">SJTE-3</strain>
    </source>
</reference>
<evidence type="ECO:0000313" key="1">
    <source>
        <dbReference type="EMBL" id="ANI16190.1"/>
    </source>
</evidence>
<sequence length="129" mass="13374">MPQARPSIDETQMVAAVVSPLDAVAALVVDDDPRADEADAGEHALGHAASGIRGGRLQLLDHRDRQRRGQGGEGVGAQPGGAVVQLAVEADQTAEQGGAEQVEQQRQLGQCAVGDERHGQLSTGACRCF</sequence>
<evidence type="ECO:0000313" key="2">
    <source>
        <dbReference type="Proteomes" id="UP000077748"/>
    </source>
</evidence>
<dbReference type="AlphaFoldDB" id="A0A1A9KGD4"/>
<accession>A0A1A9KGD4</accession>
<dbReference type="Proteomes" id="UP000077748">
    <property type="component" value="Chromosome"/>
</dbReference>
<gene>
    <name evidence="1" type="ORF">A9C11_20355</name>
</gene>
<name>A0A1A9KGD4_9PSED</name>
<organism evidence="1 2">
    <name type="scientific">Pseudomonas citronellolis</name>
    <dbReference type="NCBI Taxonomy" id="53408"/>
    <lineage>
        <taxon>Bacteria</taxon>
        <taxon>Pseudomonadati</taxon>
        <taxon>Pseudomonadota</taxon>
        <taxon>Gammaproteobacteria</taxon>
        <taxon>Pseudomonadales</taxon>
        <taxon>Pseudomonadaceae</taxon>
        <taxon>Pseudomonas</taxon>
    </lineage>
</organism>